<dbReference type="Proteomes" id="UP000235145">
    <property type="component" value="Unassembled WGS sequence"/>
</dbReference>
<keyword evidence="7" id="KW-0067">ATP-binding</keyword>
<dbReference type="InterPro" id="IPR000719">
    <property type="entry name" value="Prot_kinase_dom"/>
</dbReference>
<accession>A0A9R1UDE7</accession>
<proteinExistence type="inferred from homology"/>
<evidence type="ECO:0000256" key="3">
    <source>
        <dbReference type="ARBA" id="ARBA00022527"/>
    </source>
</evidence>
<evidence type="ECO:0000256" key="10">
    <source>
        <dbReference type="SAM" id="MobiDB-lite"/>
    </source>
</evidence>
<protein>
    <recommendedName>
        <fullName evidence="2">non-specific serine/threonine protein kinase</fullName>
        <ecNumber evidence="2">2.7.11.1</ecNumber>
    </recommendedName>
</protein>
<evidence type="ECO:0000313" key="13">
    <source>
        <dbReference type="EMBL" id="KAJ0185137.1"/>
    </source>
</evidence>
<feature type="transmembrane region" description="Helical" evidence="11">
    <location>
        <begin position="80"/>
        <end position="100"/>
    </location>
</feature>
<dbReference type="SUPFAM" id="SSF56112">
    <property type="entry name" value="Protein kinase-like (PK-like)"/>
    <property type="match status" value="1"/>
</dbReference>
<evidence type="ECO:0000256" key="6">
    <source>
        <dbReference type="ARBA" id="ARBA00022777"/>
    </source>
</evidence>
<keyword evidence="6" id="KW-0418">Kinase</keyword>
<evidence type="ECO:0000256" key="2">
    <source>
        <dbReference type="ARBA" id="ARBA00012513"/>
    </source>
</evidence>
<dbReference type="PROSITE" id="PS50011">
    <property type="entry name" value="PROTEIN_KINASE_DOM"/>
    <property type="match status" value="1"/>
</dbReference>
<feature type="region of interest" description="Disordered" evidence="10">
    <location>
        <begin position="41"/>
        <end position="60"/>
    </location>
</feature>
<dbReference type="Gene3D" id="1.10.510.10">
    <property type="entry name" value="Transferase(Phosphotransferase) domain 1"/>
    <property type="match status" value="1"/>
</dbReference>
<dbReference type="InterPro" id="IPR008271">
    <property type="entry name" value="Ser/Thr_kinase_AS"/>
</dbReference>
<keyword evidence="14" id="KW-1185">Reference proteome</keyword>
<evidence type="ECO:0000256" key="1">
    <source>
        <dbReference type="ARBA" id="ARBA00009903"/>
    </source>
</evidence>
<gene>
    <name evidence="13" type="ORF">LSAT_V11C900472850</name>
</gene>
<reference evidence="13 14" key="1">
    <citation type="journal article" date="2017" name="Nat. Commun.">
        <title>Genome assembly with in vitro proximity ligation data and whole-genome triplication in lettuce.</title>
        <authorList>
            <person name="Reyes-Chin-Wo S."/>
            <person name="Wang Z."/>
            <person name="Yang X."/>
            <person name="Kozik A."/>
            <person name="Arikit S."/>
            <person name="Song C."/>
            <person name="Xia L."/>
            <person name="Froenicke L."/>
            <person name="Lavelle D.O."/>
            <person name="Truco M.J."/>
            <person name="Xia R."/>
            <person name="Zhu S."/>
            <person name="Xu C."/>
            <person name="Xu H."/>
            <person name="Xu X."/>
            <person name="Cox K."/>
            <person name="Korf I."/>
            <person name="Meyers B.C."/>
            <person name="Michelmore R.W."/>
        </authorList>
    </citation>
    <scope>NUCLEOTIDE SEQUENCE [LARGE SCALE GENOMIC DNA]</scope>
    <source>
        <strain evidence="14">cv. Salinas</strain>
        <tissue evidence="13">Seedlings</tissue>
    </source>
</reference>
<dbReference type="EMBL" id="NBSK02000009">
    <property type="protein sequence ID" value="KAJ0185137.1"/>
    <property type="molecule type" value="Genomic_DNA"/>
</dbReference>
<evidence type="ECO:0000256" key="5">
    <source>
        <dbReference type="ARBA" id="ARBA00022741"/>
    </source>
</evidence>
<feature type="domain" description="Protein kinase" evidence="12">
    <location>
        <begin position="1"/>
        <end position="148"/>
    </location>
</feature>
<dbReference type="PANTHER" id="PTHR45637">
    <property type="entry name" value="FLIPPASE KINASE 1-RELATED"/>
    <property type="match status" value="1"/>
</dbReference>
<dbReference type="InterPro" id="IPR011009">
    <property type="entry name" value="Kinase-like_dom_sf"/>
</dbReference>
<evidence type="ECO:0000256" key="7">
    <source>
        <dbReference type="ARBA" id="ARBA00022840"/>
    </source>
</evidence>
<dbReference type="EC" id="2.7.11.1" evidence="2"/>
<evidence type="ECO:0000259" key="12">
    <source>
        <dbReference type="PROSITE" id="PS50011"/>
    </source>
</evidence>
<keyword evidence="11" id="KW-0812">Transmembrane</keyword>
<evidence type="ECO:0000256" key="4">
    <source>
        <dbReference type="ARBA" id="ARBA00022679"/>
    </source>
</evidence>
<name>A0A9R1UDE7_LACSA</name>
<dbReference type="PROSITE" id="PS00108">
    <property type="entry name" value="PROTEIN_KINASE_ST"/>
    <property type="match status" value="1"/>
</dbReference>
<comment type="catalytic activity">
    <reaction evidence="9">
        <text>L-seryl-[protein] + ATP = O-phospho-L-seryl-[protein] + ADP + H(+)</text>
        <dbReference type="Rhea" id="RHEA:17989"/>
        <dbReference type="Rhea" id="RHEA-COMP:9863"/>
        <dbReference type="Rhea" id="RHEA-COMP:11604"/>
        <dbReference type="ChEBI" id="CHEBI:15378"/>
        <dbReference type="ChEBI" id="CHEBI:29999"/>
        <dbReference type="ChEBI" id="CHEBI:30616"/>
        <dbReference type="ChEBI" id="CHEBI:83421"/>
        <dbReference type="ChEBI" id="CHEBI:456216"/>
        <dbReference type="EC" id="2.7.11.1"/>
    </reaction>
</comment>
<evidence type="ECO:0000256" key="8">
    <source>
        <dbReference type="ARBA" id="ARBA00047899"/>
    </source>
</evidence>
<dbReference type="GO" id="GO:0004674">
    <property type="term" value="F:protein serine/threonine kinase activity"/>
    <property type="evidence" value="ECO:0007669"/>
    <property type="project" value="UniProtKB-KW"/>
</dbReference>
<dbReference type="AlphaFoldDB" id="A0A9R1UDE7"/>
<dbReference type="GO" id="GO:0005524">
    <property type="term" value="F:ATP binding"/>
    <property type="evidence" value="ECO:0007669"/>
    <property type="project" value="UniProtKB-KW"/>
</dbReference>
<keyword evidence="4" id="KW-0808">Transferase</keyword>
<comment type="similarity">
    <text evidence="1">Belongs to the protein kinase superfamily. AGC Ser/Thr protein kinase family.</text>
</comment>
<keyword evidence="3" id="KW-0723">Serine/threonine-protein kinase</keyword>
<evidence type="ECO:0000313" key="14">
    <source>
        <dbReference type="Proteomes" id="UP000235145"/>
    </source>
</evidence>
<organism evidence="13 14">
    <name type="scientific">Lactuca sativa</name>
    <name type="common">Garden lettuce</name>
    <dbReference type="NCBI Taxonomy" id="4236"/>
    <lineage>
        <taxon>Eukaryota</taxon>
        <taxon>Viridiplantae</taxon>
        <taxon>Streptophyta</taxon>
        <taxon>Embryophyta</taxon>
        <taxon>Tracheophyta</taxon>
        <taxon>Spermatophyta</taxon>
        <taxon>Magnoliopsida</taxon>
        <taxon>eudicotyledons</taxon>
        <taxon>Gunneridae</taxon>
        <taxon>Pentapetalae</taxon>
        <taxon>asterids</taxon>
        <taxon>campanulids</taxon>
        <taxon>Asterales</taxon>
        <taxon>Asteraceae</taxon>
        <taxon>Cichorioideae</taxon>
        <taxon>Cichorieae</taxon>
        <taxon>Lactucinae</taxon>
        <taxon>Lactuca</taxon>
    </lineage>
</organism>
<evidence type="ECO:0000256" key="11">
    <source>
        <dbReference type="SAM" id="Phobius"/>
    </source>
</evidence>
<evidence type="ECO:0000256" key="9">
    <source>
        <dbReference type="ARBA" id="ARBA00048679"/>
    </source>
</evidence>
<comment type="caution">
    <text evidence="13">The sequence shown here is derived from an EMBL/GenBank/DDBJ whole genome shotgun (WGS) entry which is preliminary data.</text>
</comment>
<keyword evidence="5" id="KW-0547">Nucleotide-binding</keyword>
<comment type="catalytic activity">
    <reaction evidence="8">
        <text>L-threonyl-[protein] + ATP = O-phospho-L-threonyl-[protein] + ADP + H(+)</text>
        <dbReference type="Rhea" id="RHEA:46608"/>
        <dbReference type="Rhea" id="RHEA-COMP:11060"/>
        <dbReference type="Rhea" id="RHEA-COMP:11605"/>
        <dbReference type="ChEBI" id="CHEBI:15378"/>
        <dbReference type="ChEBI" id="CHEBI:30013"/>
        <dbReference type="ChEBI" id="CHEBI:30616"/>
        <dbReference type="ChEBI" id="CHEBI:61977"/>
        <dbReference type="ChEBI" id="CHEBI:456216"/>
        <dbReference type="EC" id="2.7.11.1"/>
    </reaction>
</comment>
<sequence length="148" mass="16958">MVFNVKILTKIRMLPSKIIYRDLKLENILLQIDGHVIKHPQLKRRKSRSQPPPTFVAEPSTQSNSFVGTEEYISPYSKGIYVISFIYGLFILPFEIMMIFQEIITGAGHSSILLYEMLYGRTPFRGKNRQKTFADAVESPLCPESLTS</sequence>
<keyword evidence="11" id="KW-1133">Transmembrane helix</keyword>
<keyword evidence="11" id="KW-0472">Membrane</keyword>